<reference evidence="1" key="1">
    <citation type="submission" date="2023-06" db="EMBL/GenBank/DDBJ databases">
        <title>Survivors Of The Sea: Transcriptome response of Skeletonema marinoi to long-term dormancy.</title>
        <authorList>
            <person name="Pinder M.I.M."/>
            <person name="Kourtchenko O."/>
            <person name="Robertson E.K."/>
            <person name="Larsson T."/>
            <person name="Maumus F."/>
            <person name="Osuna-Cruz C.M."/>
            <person name="Vancaester E."/>
            <person name="Stenow R."/>
            <person name="Vandepoele K."/>
            <person name="Ploug H."/>
            <person name="Bruchert V."/>
            <person name="Godhe A."/>
            <person name="Topel M."/>
        </authorList>
    </citation>
    <scope>NUCLEOTIDE SEQUENCE</scope>
    <source>
        <strain evidence="1">R05AC</strain>
    </source>
</reference>
<comment type="caution">
    <text evidence="1">The sequence shown here is derived from an EMBL/GenBank/DDBJ whole genome shotgun (WGS) entry which is preliminary data.</text>
</comment>
<name>A0AAD9DGK0_9STRA</name>
<protein>
    <submittedName>
        <fullName evidence="1">Uncharacterized protein</fullName>
    </submittedName>
</protein>
<dbReference type="EMBL" id="JATAAI010000003">
    <property type="protein sequence ID" value="KAK1746936.1"/>
    <property type="molecule type" value="Genomic_DNA"/>
</dbReference>
<accession>A0AAD9DGK0</accession>
<evidence type="ECO:0000313" key="1">
    <source>
        <dbReference type="EMBL" id="KAK1746936.1"/>
    </source>
</evidence>
<sequence>MHFKAERRT</sequence>
<proteinExistence type="predicted"/>
<keyword evidence="2" id="KW-1185">Reference proteome</keyword>
<evidence type="ECO:0000313" key="2">
    <source>
        <dbReference type="Proteomes" id="UP001224775"/>
    </source>
</evidence>
<organism evidence="1 2">
    <name type="scientific">Skeletonema marinoi</name>
    <dbReference type="NCBI Taxonomy" id="267567"/>
    <lineage>
        <taxon>Eukaryota</taxon>
        <taxon>Sar</taxon>
        <taxon>Stramenopiles</taxon>
        <taxon>Ochrophyta</taxon>
        <taxon>Bacillariophyta</taxon>
        <taxon>Coscinodiscophyceae</taxon>
        <taxon>Thalassiosirophycidae</taxon>
        <taxon>Thalassiosirales</taxon>
        <taxon>Skeletonemataceae</taxon>
        <taxon>Skeletonema</taxon>
        <taxon>Skeletonema marinoi-dohrnii complex</taxon>
    </lineage>
</organism>
<gene>
    <name evidence="1" type="ORF">QTG54_002280</name>
</gene>
<dbReference type="Proteomes" id="UP001224775">
    <property type="component" value="Unassembled WGS sequence"/>
</dbReference>